<dbReference type="GO" id="GO:0003723">
    <property type="term" value="F:RNA binding"/>
    <property type="evidence" value="ECO:0007669"/>
    <property type="project" value="InterPro"/>
</dbReference>
<evidence type="ECO:0000313" key="4">
    <source>
        <dbReference type="Proteomes" id="UP000826195"/>
    </source>
</evidence>
<dbReference type="GO" id="GO:0033897">
    <property type="term" value="F:ribonuclease T2 activity"/>
    <property type="evidence" value="ECO:0007669"/>
    <property type="project" value="InterPro"/>
</dbReference>
<dbReference type="InterPro" id="IPR036430">
    <property type="entry name" value="RNase_T2-like_sf"/>
</dbReference>
<gene>
    <name evidence="3" type="ORF">KQX54_003575</name>
</gene>
<accession>A0AAV7IL54</accession>
<name>A0AAV7IL54_COTGL</name>
<evidence type="ECO:0000256" key="1">
    <source>
        <dbReference type="ARBA" id="ARBA00007469"/>
    </source>
</evidence>
<evidence type="ECO:0000256" key="2">
    <source>
        <dbReference type="RuleBase" id="RU004328"/>
    </source>
</evidence>
<dbReference type="PANTHER" id="PTHR11240">
    <property type="entry name" value="RIBONUCLEASE T2"/>
    <property type="match status" value="1"/>
</dbReference>
<dbReference type="InterPro" id="IPR001568">
    <property type="entry name" value="RNase_T2-like"/>
</dbReference>
<protein>
    <submittedName>
        <fullName evidence="3">Uncharacterized protein</fullName>
    </submittedName>
</protein>
<dbReference type="GO" id="GO:0006401">
    <property type="term" value="P:RNA catabolic process"/>
    <property type="evidence" value="ECO:0007669"/>
    <property type="project" value="TreeGrafter"/>
</dbReference>
<dbReference type="AlphaFoldDB" id="A0AAV7IL54"/>
<dbReference type="Pfam" id="PF00445">
    <property type="entry name" value="Ribonuclease_T2"/>
    <property type="match status" value="1"/>
</dbReference>
<dbReference type="EMBL" id="JAHXZJ010001492">
    <property type="protein sequence ID" value="KAH0551967.1"/>
    <property type="molecule type" value="Genomic_DNA"/>
</dbReference>
<dbReference type="PANTHER" id="PTHR11240:SF22">
    <property type="entry name" value="RIBONUCLEASE T2"/>
    <property type="match status" value="1"/>
</dbReference>
<comment type="similarity">
    <text evidence="1 2">Belongs to the RNase T2 family.</text>
</comment>
<dbReference type="Gene3D" id="3.90.730.10">
    <property type="entry name" value="Ribonuclease T2-like"/>
    <property type="match status" value="1"/>
</dbReference>
<keyword evidence="4" id="KW-1185">Reference proteome</keyword>
<proteinExistence type="inferred from homology"/>
<organism evidence="3 4">
    <name type="scientific">Cotesia glomerata</name>
    <name type="common">Lepidopteran parasitic wasp</name>
    <name type="synonym">Apanteles glomeratus</name>
    <dbReference type="NCBI Taxonomy" id="32391"/>
    <lineage>
        <taxon>Eukaryota</taxon>
        <taxon>Metazoa</taxon>
        <taxon>Ecdysozoa</taxon>
        <taxon>Arthropoda</taxon>
        <taxon>Hexapoda</taxon>
        <taxon>Insecta</taxon>
        <taxon>Pterygota</taxon>
        <taxon>Neoptera</taxon>
        <taxon>Endopterygota</taxon>
        <taxon>Hymenoptera</taxon>
        <taxon>Apocrita</taxon>
        <taxon>Ichneumonoidea</taxon>
        <taxon>Braconidae</taxon>
        <taxon>Microgastrinae</taxon>
        <taxon>Cotesia</taxon>
    </lineage>
</organism>
<reference evidence="3 4" key="1">
    <citation type="journal article" date="2021" name="J. Hered.">
        <title>A chromosome-level genome assembly of the parasitoid wasp, Cotesia glomerata (Hymenoptera: Braconidae).</title>
        <authorList>
            <person name="Pinto B.J."/>
            <person name="Weis J.J."/>
            <person name="Gamble T."/>
            <person name="Ode P.J."/>
            <person name="Paul R."/>
            <person name="Zaspel J.M."/>
        </authorList>
    </citation>
    <scope>NUCLEOTIDE SEQUENCE [LARGE SCALE GENOMIC DNA]</scope>
    <source>
        <strain evidence="3">CgM1</strain>
    </source>
</reference>
<comment type="caution">
    <text evidence="3">The sequence shown here is derived from an EMBL/GenBank/DDBJ whole genome shotgun (WGS) entry which is preliminary data.</text>
</comment>
<sequence>MSNFGTENRGYITHLKRFENQWNEFGSCMTEIEQLSDRSKYLSEAARLYNKYNMSDILQQSNITPGKNYTYQEISDAVSKFTQGKKPVVKCLWNTTANILELVTITLFFDKSLNLIDPPKNNYAEKCSPDLPIYYKNHTNIFIPYSLVVYHDPFINYPTLREDDNGYYIFRTNTPACSVSWSGSI</sequence>
<dbReference type="Proteomes" id="UP000826195">
    <property type="component" value="Unassembled WGS sequence"/>
</dbReference>
<evidence type="ECO:0000313" key="3">
    <source>
        <dbReference type="EMBL" id="KAH0551967.1"/>
    </source>
</evidence>
<dbReference type="GO" id="GO:0005576">
    <property type="term" value="C:extracellular region"/>
    <property type="evidence" value="ECO:0007669"/>
    <property type="project" value="TreeGrafter"/>
</dbReference>
<dbReference type="SUPFAM" id="SSF55895">
    <property type="entry name" value="Ribonuclease Rh-like"/>
    <property type="match status" value="1"/>
</dbReference>